<organism evidence="1 2">
    <name type="scientific">Didymella pomorum</name>
    <dbReference type="NCBI Taxonomy" id="749634"/>
    <lineage>
        <taxon>Eukaryota</taxon>
        <taxon>Fungi</taxon>
        <taxon>Dikarya</taxon>
        <taxon>Ascomycota</taxon>
        <taxon>Pezizomycotina</taxon>
        <taxon>Dothideomycetes</taxon>
        <taxon>Pleosporomycetidae</taxon>
        <taxon>Pleosporales</taxon>
        <taxon>Pleosporineae</taxon>
        <taxon>Didymellaceae</taxon>
        <taxon>Didymella</taxon>
    </lineage>
</organism>
<gene>
    <name evidence="1" type="ORF">N0V91_007067</name>
</gene>
<accession>A0A9W8ZBH4</accession>
<reference evidence="1" key="1">
    <citation type="submission" date="2022-10" db="EMBL/GenBank/DDBJ databases">
        <title>Tapping the CABI collections for fungal endophytes: first genome assemblies for Collariella, Neodidymelliopsis, Ascochyta clinopodiicola, Didymella pomorum, Didymosphaeria variabile, Neocosmospora piperis and Neocucurbitaria cava.</title>
        <authorList>
            <person name="Hill R."/>
        </authorList>
    </citation>
    <scope>NUCLEOTIDE SEQUENCE</scope>
    <source>
        <strain evidence="1">IMI 355091</strain>
    </source>
</reference>
<protein>
    <submittedName>
        <fullName evidence="1">Uncharacterized protein</fullName>
    </submittedName>
</protein>
<dbReference type="EMBL" id="JAPEVA010000059">
    <property type="protein sequence ID" value="KAJ4402692.1"/>
    <property type="molecule type" value="Genomic_DNA"/>
</dbReference>
<name>A0A9W8ZBH4_9PLEO</name>
<proteinExistence type="predicted"/>
<evidence type="ECO:0000313" key="2">
    <source>
        <dbReference type="Proteomes" id="UP001140510"/>
    </source>
</evidence>
<sequence length="119" mass="12745">MNKPLESGVEMGELMGCALMIVLATADSVTVVTLPPKERVKLGKELKDVELSEVRDKVVNEDIDEIGTAVTGDVFDGTEKLPLCVSEDGLLEIPVGHIHTDESEDASVSVVIVLNDVED</sequence>
<dbReference type="Proteomes" id="UP001140510">
    <property type="component" value="Unassembled WGS sequence"/>
</dbReference>
<dbReference type="AlphaFoldDB" id="A0A9W8ZBH4"/>
<comment type="caution">
    <text evidence="1">The sequence shown here is derived from an EMBL/GenBank/DDBJ whole genome shotgun (WGS) entry which is preliminary data.</text>
</comment>
<keyword evidence="2" id="KW-1185">Reference proteome</keyword>
<evidence type="ECO:0000313" key="1">
    <source>
        <dbReference type="EMBL" id="KAJ4402692.1"/>
    </source>
</evidence>